<dbReference type="CDD" id="cd18787">
    <property type="entry name" value="SF2_C_DEAD"/>
    <property type="match status" value="1"/>
</dbReference>
<comment type="similarity">
    <text evidence="5 6">Belongs to the DEAD box helicase family.</text>
</comment>
<dbReference type="InterPro" id="IPR000629">
    <property type="entry name" value="RNA-helicase_DEAD-box_CS"/>
</dbReference>
<dbReference type="PANTHER" id="PTHR47959:SF1">
    <property type="entry name" value="ATP-DEPENDENT RNA HELICASE DBPA"/>
    <property type="match status" value="1"/>
</dbReference>
<evidence type="ECO:0000256" key="2">
    <source>
        <dbReference type="ARBA" id="ARBA00022801"/>
    </source>
</evidence>
<evidence type="ECO:0000313" key="11">
    <source>
        <dbReference type="Proteomes" id="UP000438699"/>
    </source>
</evidence>
<comment type="caution">
    <text evidence="10">The sequence shown here is derived from an EMBL/GenBank/DDBJ whole genome shotgun (WGS) entry which is preliminary data.</text>
</comment>
<dbReference type="Proteomes" id="UP000438699">
    <property type="component" value="Unassembled WGS sequence"/>
</dbReference>
<name>A0A6N6N1Q4_9BACT</name>
<dbReference type="GO" id="GO:0016787">
    <property type="term" value="F:hydrolase activity"/>
    <property type="evidence" value="ECO:0007669"/>
    <property type="project" value="UniProtKB-KW"/>
</dbReference>
<dbReference type="SMART" id="SM00490">
    <property type="entry name" value="HELICc"/>
    <property type="match status" value="1"/>
</dbReference>
<dbReference type="InterPro" id="IPR044742">
    <property type="entry name" value="DEAD/DEAH_RhlB"/>
</dbReference>
<proteinExistence type="inferred from homology"/>
<feature type="domain" description="Helicase C-terminal" evidence="9">
    <location>
        <begin position="248"/>
        <end position="416"/>
    </location>
</feature>
<protein>
    <submittedName>
        <fullName evidence="10">DEAD/DEAH box helicase</fullName>
    </submittedName>
</protein>
<dbReference type="Gene3D" id="3.40.50.300">
    <property type="entry name" value="P-loop containing nucleotide triphosphate hydrolases"/>
    <property type="match status" value="2"/>
</dbReference>
<keyword evidence="4 6" id="KW-0067">ATP-binding</keyword>
<evidence type="ECO:0000256" key="5">
    <source>
        <dbReference type="ARBA" id="ARBA00038437"/>
    </source>
</evidence>
<evidence type="ECO:0000259" key="9">
    <source>
        <dbReference type="PROSITE" id="PS51194"/>
    </source>
</evidence>
<dbReference type="OrthoDB" id="9805696at2"/>
<feature type="compositionally biased region" description="Low complexity" evidence="7">
    <location>
        <begin position="456"/>
        <end position="468"/>
    </location>
</feature>
<keyword evidence="3 6" id="KW-0347">Helicase</keyword>
<dbReference type="GO" id="GO:0005524">
    <property type="term" value="F:ATP binding"/>
    <property type="evidence" value="ECO:0007669"/>
    <property type="project" value="UniProtKB-KW"/>
</dbReference>
<accession>A0A6N6N1Q4</accession>
<dbReference type="PANTHER" id="PTHR47959">
    <property type="entry name" value="ATP-DEPENDENT RNA HELICASE RHLE-RELATED"/>
    <property type="match status" value="1"/>
</dbReference>
<sequence length="545" mass="60751">MSDTTNQNTDQEPTNNKLPQTSISELSETLREACNNAGWPSLTPVQCKALPYVLADRDIMVQARTGSGKTGAFVLPLLDKLNPALLQCQALVLVPTRELARQVAEEARMLAGGSGINVVEVYGGVGYGAQLDAFKAGAQLVVGTPGRILDHLLKRNLNLDSLKVLIFDEADRMLSVGFYPDMRDIQTYLPKEGGYSAFMFSATYPGSVLRLADEFLNKPEMLSLSGDQVHVADIEHVMCKVPGMGKERILMRLIELENPSSAIIFSNTKRDVHYIAEVLKNFGYEAEAISSDLNQNKREKVLGKIRANKLRFLVATDVAARGIDIRELSHVFLYEPPDDPESYIHRAGRTGRAGASGTVITFADIAQVPEMKRIAMRYKIDLVEREAPEDSEVTEVIEERITALLDAKRRKLDALQGERIMRLLPMAKRLADDEDGVLQLAMLLDVMYQDSMRLAPAEPEQAAPAPEQKASPRKKQPRKRKPRNAEENRGENNGRQARSPKPSEPRSEPRPPREQQVASEGSANQGGDQDGEPKKRRRRRRPRRR</sequence>
<dbReference type="InterPro" id="IPR014001">
    <property type="entry name" value="Helicase_ATP-bd"/>
</dbReference>
<keyword evidence="1 6" id="KW-0547">Nucleotide-binding</keyword>
<dbReference type="InterPro" id="IPR027417">
    <property type="entry name" value="P-loop_NTPase"/>
</dbReference>
<dbReference type="InterPro" id="IPR011545">
    <property type="entry name" value="DEAD/DEAH_box_helicase_dom"/>
</dbReference>
<keyword evidence="2 6" id="KW-0378">Hydrolase</keyword>
<feature type="region of interest" description="Disordered" evidence="7">
    <location>
        <begin position="456"/>
        <end position="545"/>
    </location>
</feature>
<dbReference type="GO" id="GO:0003676">
    <property type="term" value="F:nucleic acid binding"/>
    <property type="evidence" value="ECO:0007669"/>
    <property type="project" value="InterPro"/>
</dbReference>
<dbReference type="PROSITE" id="PS51194">
    <property type="entry name" value="HELICASE_CTER"/>
    <property type="match status" value="1"/>
</dbReference>
<feature type="compositionally biased region" description="Basic and acidic residues" evidence="7">
    <location>
        <begin position="501"/>
        <end position="513"/>
    </location>
</feature>
<organism evidence="10 11">
    <name type="scientific">Pseudodesulfovibrio senegalensis</name>
    <dbReference type="NCBI Taxonomy" id="1721087"/>
    <lineage>
        <taxon>Bacteria</taxon>
        <taxon>Pseudomonadati</taxon>
        <taxon>Thermodesulfobacteriota</taxon>
        <taxon>Desulfovibrionia</taxon>
        <taxon>Desulfovibrionales</taxon>
        <taxon>Desulfovibrionaceae</taxon>
    </lineage>
</organism>
<reference evidence="10 11" key="1">
    <citation type="journal article" date="2017" name="Int. J. Syst. Evol. Microbiol.">
        <title>Desulfovibrio senegalensis sp. nov., a mesophilic sulfate reducer isolated from marine sediment.</title>
        <authorList>
            <person name="Thioye A."/>
            <person name="Gam Z.B.A."/>
            <person name="Mbengue M."/>
            <person name="Cayol J.L."/>
            <person name="Joseph-Bartoli M."/>
            <person name="Toure-Kane C."/>
            <person name="Labat M."/>
        </authorList>
    </citation>
    <scope>NUCLEOTIDE SEQUENCE [LARGE SCALE GENOMIC DNA]</scope>
    <source>
        <strain evidence="10 11">DSM 101509</strain>
    </source>
</reference>
<dbReference type="InterPro" id="IPR050079">
    <property type="entry name" value="DEAD_box_RNA_helicase"/>
</dbReference>
<gene>
    <name evidence="10" type="ORF">F8A88_10990</name>
</gene>
<dbReference type="InterPro" id="IPR001650">
    <property type="entry name" value="Helicase_C-like"/>
</dbReference>
<evidence type="ECO:0000256" key="3">
    <source>
        <dbReference type="ARBA" id="ARBA00022806"/>
    </source>
</evidence>
<dbReference type="PROSITE" id="PS00039">
    <property type="entry name" value="DEAD_ATP_HELICASE"/>
    <property type="match status" value="1"/>
</dbReference>
<feature type="region of interest" description="Disordered" evidence="7">
    <location>
        <begin position="1"/>
        <end position="21"/>
    </location>
</feature>
<dbReference type="EMBL" id="WAIE01000004">
    <property type="protein sequence ID" value="KAB1441460.1"/>
    <property type="molecule type" value="Genomic_DNA"/>
</dbReference>
<dbReference type="SUPFAM" id="SSF52540">
    <property type="entry name" value="P-loop containing nucleoside triphosphate hydrolases"/>
    <property type="match status" value="1"/>
</dbReference>
<keyword evidence="11" id="KW-1185">Reference proteome</keyword>
<feature type="compositionally biased region" description="Basic residues" evidence="7">
    <location>
        <begin position="471"/>
        <end position="482"/>
    </location>
</feature>
<feature type="compositionally biased region" description="Basic and acidic residues" evidence="7">
    <location>
        <begin position="483"/>
        <end position="492"/>
    </location>
</feature>
<evidence type="ECO:0000256" key="4">
    <source>
        <dbReference type="ARBA" id="ARBA00022840"/>
    </source>
</evidence>
<dbReference type="RefSeq" id="WP_151151203.1">
    <property type="nucleotide sequence ID" value="NZ_WAIE01000004.1"/>
</dbReference>
<evidence type="ECO:0000256" key="6">
    <source>
        <dbReference type="RuleBase" id="RU000492"/>
    </source>
</evidence>
<dbReference type="GO" id="GO:0003724">
    <property type="term" value="F:RNA helicase activity"/>
    <property type="evidence" value="ECO:0007669"/>
    <property type="project" value="UniProtKB-ARBA"/>
</dbReference>
<dbReference type="CDD" id="cd00268">
    <property type="entry name" value="DEADc"/>
    <property type="match status" value="1"/>
</dbReference>
<dbReference type="Pfam" id="PF00270">
    <property type="entry name" value="DEAD"/>
    <property type="match status" value="1"/>
</dbReference>
<evidence type="ECO:0000256" key="1">
    <source>
        <dbReference type="ARBA" id="ARBA00022741"/>
    </source>
</evidence>
<evidence type="ECO:0000259" key="8">
    <source>
        <dbReference type="PROSITE" id="PS51192"/>
    </source>
</evidence>
<dbReference type="GO" id="GO:0005829">
    <property type="term" value="C:cytosol"/>
    <property type="evidence" value="ECO:0007669"/>
    <property type="project" value="TreeGrafter"/>
</dbReference>
<feature type="domain" description="Helicase ATP-binding" evidence="8">
    <location>
        <begin position="50"/>
        <end position="222"/>
    </location>
</feature>
<dbReference type="Pfam" id="PF00271">
    <property type="entry name" value="Helicase_C"/>
    <property type="match status" value="1"/>
</dbReference>
<dbReference type="SMART" id="SM00487">
    <property type="entry name" value="DEXDc"/>
    <property type="match status" value="1"/>
</dbReference>
<evidence type="ECO:0000256" key="7">
    <source>
        <dbReference type="SAM" id="MobiDB-lite"/>
    </source>
</evidence>
<feature type="compositionally biased region" description="Basic residues" evidence="7">
    <location>
        <begin position="534"/>
        <end position="545"/>
    </location>
</feature>
<feature type="compositionally biased region" description="Polar residues" evidence="7">
    <location>
        <begin position="516"/>
        <end position="527"/>
    </location>
</feature>
<dbReference type="PROSITE" id="PS51192">
    <property type="entry name" value="HELICASE_ATP_BIND_1"/>
    <property type="match status" value="1"/>
</dbReference>
<dbReference type="AlphaFoldDB" id="A0A6N6N1Q4"/>
<evidence type="ECO:0000313" key="10">
    <source>
        <dbReference type="EMBL" id="KAB1441460.1"/>
    </source>
</evidence>